<proteinExistence type="predicted"/>
<dbReference type="AlphaFoldDB" id="A0A0C2BKP7"/>
<dbReference type="EMBL" id="JWJG01000028">
    <property type="protein sequence ID" value="KIF81810.1"/>
    <property type="molecule type" value="Genomic_DNA"/>
</dbReference>
<gene>
    <name evidence="1" type="ORF">TSA66_15020</name>
</gene>
<keyword evidence="2" id="KW-1185">Reference proteome</keyword>
<name>A0A0C2BKP7_9BURK</name>
<evidence type="ECO:0000313" key="2">
    <source>
        <dbReference type="Proteomes" id="UP000031572"/>
    </source>
</evidence>
<accession>A0A0C2BKP7</accession>
<reference evidence="1 2" key="1">
    <citation type="submission" date="2014-12" db="EMBL/GenBank/DDBJ databases">
        <title>Denitrispirillum autotrophicum gen. nov., sp. nov., Denitrifying, Facultatively Autotrophic Bacteria Isolated from Rice Paddy Soil.</title>
        <authorList>
            <person name="Ishii S."/>
            <person name="Ashida N."/>
            <person name="Ohno H."/>
            <person name="Otsuka S."/>
            <person name="Yokota A."/>
            <person name="Senoo K."/>
        </authorList>
    </citation>
    <scope>NUCLEOTIDE SEQUENCE [LARGE SCALE GENOMIC DNA]</scope>
    <source>
        <strain evidence="1 2">TSA66</strain>
    </source>
</reference>
<sequence>MGKVMELPSQIIQALQDIYPEEQNTWQHWNNQVGHAFISQQLQSQWGTFINNIDSHSYTYLRLHAKLLQVQSRTKPLEADTLKKIRSDLDECLAETLQSDFDIDVKRYLARNLRKLIAAIDEYHITGTAGILDSIEIIMGHQVIDPKYKEVIRNSEIGSKISTIVGTAADALTIVLGLPQIGQSLNYLLGK</sequence>
<protein>
    <submittedName>
        <fullName evidence="1">Uncharacterized protein</fullName>
    </submittedName>
</protein>
<organism evidence="1 2">
    <name type="scientific">Noviherbaspirillum autotrophicum</name>
    <dbReference type="NCBI Taxonomy" id="709839"/>
    <lineage>
        <taxon>Bacteria</taxon>
        <taxon>Pseudomonadati</taxon>
        <taxon>Pseudomonadota</taxon>
        <taxon>Betaproteobacteria</taxon>
        <taxon>Burkholderiales</taxon>
        <taxon>Oxalobacteraceae</taxon>
        <taxon>Noviherbaspirillum</taxon>
    </lineage>
</organism>
<comment type="caution">
    <text evidence="1">The sequence shown here is derived from an EMBL/GenBank/DDBJ whole genome shotgun (WGS) entry which is preliminary data.</text>
</comment>
<evidence type="ECO:0000313" key="1">
    <source>
        <dbReference type="EMBL" id="KIF81810.1"/>
    </source>
</evidence>
<dbReference type="Proteomes" id="UP000031572">
    <property type="component" value="Unassembled WGS sequence"/>
</dbReference>